<name>A0A9D1HF17_9FIRM</name>
<keyword evidence="1" id="KW-0472">Membrane</keyword>
<accession>A0A9D1HF17</accession>
<keyword evidence="1" id="KW-1133">Transmembrane helix</keyword>
<comment type="caution">
    <text evidence="2">The sequence shown here is derived from an EMBL/GenBank/DDBJ whole genome shotgun (WGS) entry which is preliminary data.</text>
</comment>
<evidence type="ECO:0000313" key="3">
    <source>
        <dbReference type="Proteomes" id="UP000824164"/>
    </source>
</evidence>
<gene>
    <name evidence="2" type="ORF">IAB63_02090</name>
</gene>
<protein>
    <submittedName>
        <fullName evidence="2">Uncharacterized protein</fullName>
    </submittedName>
</protein>
<organism evidence="2 3">
    <name type="scientific">Candidatus Onthocola gallistercoris</name>
    <dbReference type="NCBI Taxonomy" id="2840876"/>
    <lineage>
        <taxon>Bacteria</taxon>
        <taxon>Bacillati</taxon>
        <taxon>Bacillota</taxon>
        <taxon>Bacilli</taxon>
        <taxon>Candidatus Onthocola</taxon>
    </lineage>
</organism>
<dbReference type="AlphaFoldDB" id="A0A9D1HF17"/>
<reference evidence="2" key="1">
    <citation type="submission" date="2020-10" db="EMBL/GenBank/DDBJ databases">
        <authorList>
            <person name="Gilroy R."/>
        </authorList>
    </citation>
    <scope>NUCLEOTIDE SEQUENCE</scope>
    <source>
        <strain evidence="2">CHK187-14744</strain>
    </source>
</reference>
<proteinExistence type="predicted"/>
<feature type="transmembrane region" description="Helical" evidence="1">
    <location>
        <begin position="6"/>
        <end position="23"/>
    </location>
</feature>
<sequence>MDQTLLIIFIAAIVLFILKGLMTEARNQRNETRRCPRCGSVIPYKARVCPACWNGINGRGLKTDWAAEGRLFRKSFDLKVAVFAIVAMAICVGLMWLIS</sequence>
<dbReference type="Proteomes" id="UP000824164">
    <property type="component" value="Unassembled WGS sequence"/>
</dbReference>
<keyword evidence="1" id="KW-0812">Transmembrane</keyword>
<evidence type="ECO:0000256" key="1">
    <source>
        <dbReference type="SAM" id="Phobius"/>
    </source>
</evidence>
<dbReference type="EMBL" id="DVLT01000013">
    <property type="protein sequence ID" value="HIU02024.1"/>
    <property type="molecule type" value="Genomic_DNA"/>
</dbReference>
<reference evidence="2" key="2">
    <citation type="journal article" date="2021" name="PeerJ">
        <title>Extensive microbial diversity within the chicken gut microbiome revealed by metagenomics and culture.</title>
        <authorList>
            <person name="Gilroy R."/>
            <person name="Ravi A."/>
            <person name="Getino M."/>
            <person name="Pursley I."/>
            <person name="Horton D.L."/>
            <person name="Alikhan N.F."/>
            <person name="Baker D."/>
            <person name="Gharbi K."/>
            <person name="Hall N."/>
            <person name="Watson M."/>
            <person name="Adriaenssens E.M."/>
            <person name="Foster-Nyarko E."/>
            <person name="Jarju S."/>
            <person name="Secka A."/>
            <person name="Antonio M."/>
            <person name="Oren A."/>
            <person name="Chaudhuri R.R."/>
            <person name="La Ragione R."/>
            <person name="Hildebrand F."/>
            <person name="Pallen M.J."/>
        </authorList>
    </citation>
    <scope>NUCLEOTIDE SEQUENCE</scope>
    <source>
        <strain evidence="2">CHK187-14744</strain>
    </source>
</reference>
<feature type="transmembrane region" description="Helical" evidence="1">
    <location>
        <begin position="80"/>
        <end position="98"/>
    </location>
</feature>
<evidence type="ECO:0000313" key="2">
    <source>
        <dbReference type="EMBL" id="HIU02024.1"/>
    </source>
</evidence>